<evidence type="ECO:0000256" key="1">
    <source>
        <dbReference type="PROSITE-ProRule" id="PRU00182"/>
    </source>
</evidence>
<organism evidence="2 3">
    <name type="scientific">Arthrobacter caoxuetaonis</name>
    <dbReference type="NCBI Taxonomy" id="2886935"/>
    <lineage>
        <taxon>Bacteria</taxon>
        <taxon>Bacillati</taxon>
        <taxon>Actinomycetota</taxon>
        <taxon>Actinomycetes</taxon>
        <taxon>Micrococcales</taxon>
        <taxon>Micrococcaceae</taxon>
        <taxon>Arthrobacter</taxon>
    </lineage>
</organism>
<dbReference type="InterPro" id="IPR036986">
    <property type="entry name" value="S4_RNA-bd_sf"/>
</dbReference>
<dbReference type="Proteomes" id="UP001139158">
    <property type="component" value="Unassembled WGS sequence"/>
</dbReference>
<reference evidence="2" key="1">
    <citation type="submission" date="2021-10" db="EMBL/GenBank/DDBJ databases">
        <title>Novel species in genus Arthrobacter.</title>
        <authorList>
            <person name="Liu Y."/>
        </authorList>
    </citation>
    <scope>NUCLEOTIDE SEQUENCE</scope>
    <source>
        <strain evidence="2">Zg-Y453</strain>
    </source>
</reference>
<gene>
    <name evidence="2" type="ORF">LJ757_04850</name>
</gene>
<comment type="caution">
    <text evidence="2">The sequence shown here is derived from an EMBL/GenBank/DDBJ whole genome shotgun (WGS) entry which is preliminary data.</text>
</comment>
<dbReference type="CDD" id="cd00165">
    <property type="entry name" value="S4"/>
    <property type="match status" value="1"/>
</dbReference>
<dbReference type="PROSITE" id="PS50889">
    <property type="entry name" value="S4"/>
    <property type="match status" value="1"/>
</dbReference>
<keyword evidence="1" id="KW-0694">RNA-binding</keyword>
<dbReference type="SUPFAM" id="SSF55174">
    <property type="entry name" value="Alpha-L RNA-binding motif"/>
    <property type="match status" value="1"/>
</dbReference>
<accession>A0A9X1SC41</accession>
<keyword evidence="3" id="KW-1185">Reference proteome</keyword>
<dbReference type="RefSeq" id="WP_227894878.1">
    <property type="nucleotide sequence ID" value="NZ_CP099466.1"/>
</dbReference>
<protein>
    <submittedName>
        <fullName evidence="2">RNA-binding S4 domain-containing protein</fullName>
    </submittedName>
</protein>
<name>A0A9X1SC41_9MICC</name>
<proteinExistence type="predicted"/>
<dbReference type="Gene3D" id="3.10.290.10">
    <property type="entry name" value="RNA-binding S4 domain"/>
    <property type="match status" value="1"/>
</dbReference>
<dbReference type="GO" id="GO:0003723">
    <property type="term" value="F:RNA binding"/>
    <property type="evidence" value="ECO:0007669"/>
    <property type="project" value="UniProtKB-KW"/>
</dbReference>
<dbReference type="AlphaFoldDB" id="A0A9X1SC41"/>
<evidence type="ECO:0000313" key="3">
    <source>
        <dbReference type="Proteomes" id="UP001139158"/>
    </source>
</evidence>
<evidence type="ECO:0000313" key="2">
    <source>
        <dbReference type="EMBL" id="MCC3297132.1"/>
    </source>
</evidence>
<dbReference type="EMBL" id="JAJFZV010000004">
    <property type="protein sequence ID" value="MCC3297132.1"/>
    <property type="molecule type" value="Genomic_DNA"/>
</dbReference>
<sequence>MSSTDPQDLPIRDDMIRLGQALKLANLAEDGIEAKELIENGLVKVNGEIEERRGRQLHAGDTLEVNGQAVRIASAS</sequence>
<dbReference type="Pfam" id="PF13275">
    <property type="entry name" value="S4_2"/>
    <property type="match status" value="1"/>
</dbReference>